<dbReference type="EMBL" id="FNHL01000004">
    <property type="protein sequence ID" value="SDM99280.1"/>
    <property type="molecule type" value="Genomic_DNA"/>
</dbReference>
<feature type="compositionally biased region" description="Polar residues" evidence="1">
    <location>
        <begin position="354"/>
        <end position="367"/>
    </location>
</feature>
<evidence type="ECO:0000313" key="3">
    <source>
        <dbReference type="Proteomes" id="UP000199451"/>
    </source>
</evidence>
<dbReference type="Proteomes" id="UP000199451">
    <property type="component" value="Unassembled WGS sequence"/>
</dbReference>
<accession>A0A1G9XRD4</accession>
<feature type="region of interest" description="Disordered" evidence="1">
    <location>
        <begin position="200"/>
        <end position="243"/>
    </location>
</feature>
<name>A0A1G9XRD4_9EURY</name>
<proteinExistence type="predicted"/>
<organism evidence="2 3">
    <name type="scientific">Halogranum gelatinilyticum</name>
    <dbReference type="NCBI Taxonomy" id="660521"/>
    <lineage>
        <taxon>Archaea</taxon>
        <taxon>Methanobacteriati</taxon>
        <taxon>Methanobacteriota</taxon>
        <taxon>Stenosarchaea group</taxon>
        <taxon>Halobacteria</taxon>
        <taxon>Halobacteriales</taxon>
        <taxon>Haloferacaceae</taxon>
    </lineage>
</organism>
<sequence length="531" mass="55045">MSLPDPAVVDAALRRLDTDSLVALAADLWAARGFDVARDGSRLVVDGDTVVWVVGDRRVGSPTVPAGSVDVVLAPGAGRTARRVADEADARLVAAAGLREMLWYAVERPVWRTLCAEHLGAAPEALTPPLSTRLRAAGRDAADTAEASLARVTAVPSPAVAVVAVILLVASVGLVAPGLTGTGDSGGEFGALGSLGGFGGGDASTGSEEASGARAEPTEATGTPASDAAGSDSGDGEASVAGDDGEASIAGVESIPGVTRNGIENLSAFTAAHSRSVANRSYTLWFDSYRQDVGRPETRVQGDVDIQVEGERYLLVSEIERNGTRTRVGRVYYDGEGWYVSEPDDGDGTDGSGATNESGPANATGNGTADWRPAESSETASIGPSPFDYREFGLERYLATPNTVVAARLEGDDGRTRYRIIGDGTPSGPFATQMTEYSVVAIVDSEGFVSDLTVEYRIEAKQPYRVRFEWTYGRLGETTVELGNETLGSQNETVEAVKAVQTGAATPAIETEPTATAVVSRGAAADVTWPV</sequence>
<evidence type="ECO:0000313" key="2">
    <source>
        <dbReference type="EMBL" id="SDM99280.1"/>
    </source>
</evidence>
<dbReference type="AlphaFoldDB" id="A0A1G9XRD4"/>
<dbReference type="OrthoDB" id="342778at2157"/>
<keyword evidence="3" id="KW-1185">Reference proteome</keyword>
<reference evidence="3" key="1">
    <citation type="submission" date="2016-10" db="EMBL/GenBank/DDBJ databases">
        <authorList>
            <person name="Varghese N."/>
            <person name="Submissions S."/>
        </authorList>
    </citation>
    <scope>NUCLEOTIDE SEQUENCE [LARGE SCALE GENOMIC DNA]</scope>
    <source>
        <strain evidence="3">CGMCC 1.10119</strain>
    </source>
</reference>
<feature type="region of interest" description="Disordered" evidence="1">
    <location>
        <begin position="341"/>
        <end position="384"/>
    </location>
</feature>
<evidence type="ECO:0000256" key="1">
    <source>
        <dbReference type="SAM" id="MobiDB-lite"/>
    </source>
</evidence>
<protein>
    <submittedName>
        <fullName evidence="2">Uncharacterized protein</fullName>
    </submittedName>
</protein>
<feature type="compositionally biased region" description="Low complexity" evidence="1">
    <location>
        <begin position="225"/>
        <end position="242"/>
    </location>
</feature>
<dbReference type="RefSeq" id="WP_089698832.1">
    <property type="nucleotide sequence ID" value="NZ_FNHL01000004.1"/>
</dbReference>
<gene>
    <name evidence="2" type="ORF">SAMN04487949_3097</name>
</gene>